<dbReference type="PANTHER" id="PTHR12883">
    <property type="entry name" value="ADIPOCYTE-SPECIFIC PROTEIN 4-RELATED"/>
    <property type="match status" value="1"/>
</dbReference>
<dbReference type="PANTHER" id="PTHR12883:SF0">
    <property type="entry name" value="PAT COMPLEX SUBUNIT CCDC47"/>
    <property type="match status" value="1"/>
</dbReference>
<dbReference type="GO" id="GO:0005783">
    <property type="term" value="C:endoplasmic reticulum"/>
    <property type="evidence" value="ECO:0007669"/>
    <property type="project" value="InterPro"/>
</dbReference>
<evidence type="ECO:0000256" key="4">
    <source>
        <dbReference type="ARBA" id="ARBA00023136"/>
    </source>
</evidence>
<keyword evidence="8" id="KW-1185">Reference proteome</keyword>
<evidence type="ECO:0000256" key="6">
    <source>
        <dbReference type="SAM" id="MobiDB-lite"/>
    </source>
</evidence>
<evidence type="ECO:0000256" key="3">
    <source>
        <dbReference type="ARBA" id="ARBA00022989"/>
    </source>
</evidence>
<dbReference type="Pfam" id="PF12796">
    <property type="entry name" value="Ank_2"/>
    <property type="match status" value="1"/>
</dbReference>
<comment type="subcellular location">
    <subcellularLocation>
        <location evidence="1">Membrane</location>
        <topology evidence="1">Single-pass membrane protein</topology>
    </subcellularLocation>
</comment>
<accession>M3J572</accession>
<organism evidence="7 8">
    <name type="scientific">Candida maltosa (strain Xu316)</name>
    <name type="common">Yeast</name>
    <dbReference type="NCBI Taxonomy" id="1245528"/>
    <lineage>
        <taxon>Eukaryota</taxon>
        <taxon>Fungi</taxon>
        <taxon>Dikarya</taxon>
        <taxon>Ascomycota</taxon>
        <taxon>Saccharomycotina</taxon>
        <taxon>Pichiomycetes</taxon>
        <taxon>Debaryomycetaceae</taxon>
        <taxon>Candida/Lodderomyces clade</taxon>
        <taxon>Candida</taxon>
    </lineage>
</organism>
<reference evidence="7 8" key="1">
    <citation type="submission" date="2013-02" db="EMBL/GenBank/DDBJ databases">
        <title>Genome sequence of Candida maltosa Xu316, a potential industrial strain for xylitol and ethanol production.</title>
        <authorList>
            <person name="Yu J."/>
            <person name="Wang Q."/>
            <person name="Geng X."/>
            <person name="Bao W."/>
            <person name="He P."/>
            <person name="Cai J."/>
        </authorList>
    </citation>
    <scope>NUCLEOTIDE SEQUENCE [LARGE SCALE GENOMIC DNA]</scope>
    <source>
        <strain evidence="8">Xu316</strain>
    </source>
</reference>
<name>M3J572_CANMX</name>
<dbReference type="GO" id="GO:0005509">
    <property type="term" value="F:calcium ion binding"/>
    <property type="evidence" value="ECO:0007669"/>
    <property type="project" value="InterPro"/>
</dbReference>
<keyword evidence="5" id="KW-0040">ANK repeat</keyword>
<dbReference type="Pfam" id="PF07946">
    <property type="entry name" value="CCDC47"/>
    <property type="match status" value="1"/>
</dbReference>
<feature type="repeat" description="ANK" evidence="5">
    <location>
        <begin position="34"/>
        <end position="66"/>
    </location>
</feature>
<dbReference type="SUPFAM" id="SSF48403">
    <property type="entry name" value="Ankyrin repeat"/>
    <property type="match status" value="1"/>
</dbReference>
<dbReference type="GO" id="GO:0032469">
    <property type="term" value="P:endoplasmic reticulum calcium ion homeostasis"/>
    <property type="evidence" value="ECO:0007669"/>
    <property type="project" value="InterPro"/>
</dbReference>
<dbReference type="STRING" id="1245528.M3J572"/>
<proteinExistence type="predicted"/>
<sequence length="588" mass="67332">MVSNIWIAAADNQRQIVEHYIDSNEFTPNSKDPNGYTPIHAAASYGHINLLQYLIDKGGDINIQDNEGDTPLHHVEDVKTAKYLIENLHADYKIKNNDGLTAQQYIEDDDDFPEVAEYLKTLAHDKPVSSEETTKANEFLESLPQPGNVDGHQIRYTLENDAASGQDENLSPEELEERRKKIQAILESENPEEALRDLVKNAVHEGLIQYQQDQTTEEDQPMIFEALNRLLPLAIQQGAQDYTLEELNAMTIIQRLQIRDWRLELFTLGFIVIFALIFKAGDLYNKSKVTSFLSGVSEVVNKNFYQFGVSPNQLYVKDNAESYTSYATGRLNIASVKFNFSLVPRQNIFLWILESSFAFFTGNVVAPEDKVDIVITPSGHYDNFISAIVSKLGMNDARKFNYFLSLCKTSDSPNLPESFVYMSEANEFQEKTTTNELKNSLTLQIANVVKFIAFTDQPVEKPESLREFIPQRKVIISVKITSNKNELKQISTILDAVFNLVDRLVDSAITFRPEALKKVVKTREVEIDKLKKIQEESKKEALAEEQAKLKREERDRLRNMSREEQIKAEKKAAERRQKKMQKKQRIKM</sequence>
<dbReference type="Gene3D" id="1.25.40.20">
    <property type="entry name" value="Ankyrin repeat-containing domain"/>
    <property type="match status" value="1"/>
</dbReference>
<evidence type="ECO:0000313" key="7">
    <source>
        <dbReference type="EMBL" id="EMG47183.1"/>
    </source>
</evidence>
<feature type="region of interest" description="Disordered" evidence="6">
    <location>
        <begin position="537"/>
        <end position="588"/>
    </location>
</feature>
<keyword evidence="2" id="KW-0812">Transmembrane</keyword>
<comment type="caution">
    <text evidence="7">The sequence shown here is derived from an EMBL/GenBank/DDBJ whole genome shotgun (WGS) entry which is preliminary data.</text>
</comment>
<dbReference type="EMBL" id="AOGT01001682">
    <property type="protein sequence ID" value="EMG47183.1"/>
    <property type="molecule type" value="Genomic_DNA"/>
</dbReference>
<dbReference type="eggNOG" id="KOG2357">
    <property type="taxonomic scope" value="Eukaryota"/>
</dbReference>
<dbReference type="InterPro" id="IPR002110">
    <property type="entry name" value="Ankyrin_rpt"/>
</dbReference>
<keyword evidence="3" id="KW-1133">Transmembrane helix</keyword>
<dbReference type="SMART" id="SM00248">
    <property type="entry name" value="ANK"/>
    <property type="match status" value="1"/>
</dbReference>
<feature type="compositionally biased region" description="Basic residues" evidence="6">
    <location>
        <begin position="576"/>
        <end position="588"/>
    </location>
</feature>
<dbReference type="PROSITE" id="PS50297">
    <property type="entry name" value="ANK_REP_REGION"/>
    <property type="match status" value="1"/>
</dbReference>
<dbReference type="AlphaFoldDB" id="M3J572"/>
<dbReference type="OrthoDB" id="10039147at2759"/>
<dbReference type="HOGENOM" id="CLU_463792_0_0_1"/>
<evidence type="ECO:0000313" key="8">
    <source>
        <dbReference type="Proteomes" id="UP000011777"/>
    </source>
</evidence>
<gene>
    <name evidence="7" type="ORF">G210_2509</name>
</gene>
<dbReference type="PROSITE" id="PS50088">
    <property type="entry name" value="ANK_REPEAT"/>
    <property type="match status" value="1"/>
</dbReference>
<dbReference type="GO" id="GO:0016020">
    <property type="term" value="C:membrane"/>
    <property type="evidence" value="ECO:0007669"/>
    <property type="project" value="UniProtKB-SubCell"/>
</dbReference>
<evidence type="ECO:0000256" key="2">
    <source>
        <dbReference type="ARBA" id="ARBA00022692"/>
    </source>
</evidence>
<dbReference type="InterPro" id="IPR012879">
    <property type="entry name" value="CCDC47"/>
</dbReference>
<evidence type="ECO:0000256" key="1">
    <source>
        <dbReference type="ARBA" id="ARBA00004167"/>
    </source>
</evidence>
<keyword evidence="4" id="KW-0472">Membrane</keyword>
<dbReference type="eggNOG" id="KOG0504">
    <property type="taxonomic scope" value="Eukaryota"/>
</dbReference>
<dbReference type="InterPro" id="IPR036770">
    <property type="entry name" value="Ankyrin_rpt-contain_sf"/>
</dbReference>
<protein>
    <submittedName>
        <fullName evidence="7">Uncharacterized protein</fullName>
    </submittedName>
</protein>
<dbReference type="Proteomes" id="UP000011777">
    <property type="component" value="Unassembled WGS sequence"/>
</dbReference>
<feature type="compositionally biased region" description="Basic and acidic residues" evidence="6">
    <location>
        <begin position="537"/>
        <end position="575"/>
    </location>
</feature>
<evidence type="ECO:0000256" key="5">
    <source>
        <dbReference type="PROSITE-ProRule" id="PRU00023"/>
    </source>
</evidence>